<evidence type="ECO:0000313" key="3">
    <source>
        <dbReference type="Proteomes" id="UP000018542"/>
    </source>
</evidence>
<reference evidence="2 3" key="1">
    <citation type="journal article" date="2014" name="Genome Announc.">
        <title>Complete Genome Sequence of Hyphomicrobium nitrativorans Strain NL23, a Denitrifying Bacterium Isolated from Biofilm of a Methanol-Fed Denitrification System Treating Seawater at the Montreal Biodome.</title>
        <authorList>
            <person name="Martineau C."/>
            <person name="Villeneuve C."/>
            <person name="Mauffrey F."/>
            <person name="Villemur R."/>
        </authorList>
    </citation>
    <scope>NUCLEOTIDE SEQUENCE [LARGE SCALE GENOMIC DNA]</scope>
    <source>
        <strain evidence="2">NL23</strain>
    </source>
</reference>
<evidence type="ECO:0000256" key="1">
    <source>
        <dbReference type="SAM" id="SignalP"/>
    </source>
</evidence>
<accession>V5SBB3</accession>
<evidence type="ECO:0000313" key="2">
    <source>
        <dbReference type="EMBL" id="AHB47300.1"/>
    </source>
</evidence>
<feature type="chain" id="PRO_5004740496" evidence="1">
    <location>
        <begin position="25"/>
        <end position="104"/>
    </location>
</feature>
<keyword evidence="1" id="KW-0732">Signal</keyword>
<name>V5SBB3_9HYPH</name>
<organism evidence="2 3">
    <name type="scientific">Hyphomicrobium nitrativorans NL23</name>
    <dbReference type="NCBI Taxonomy" id="1029756"/>
    <lineage>
        <taxon>Bacteria</taxon>
        <taxon>Pseudomonadati</taxon>
        <taxon>Pseudomonadota</taxon>
        <taxon>Alphaproteobacteria</taxon>
        <taxon>Hyphomicrobiales</taxon>
        <taxon>Hyphomicrobiaceae</taxon>
        <taxon>Hyphomicrobium</taxon>
    </lineage>
</organism>
<feature type="signal peptide" evidence="1">
    <location>
        <begin position="1"/>
        <end position="24"/>
    </location>
</feature>
<dbReference type="AlphaFoldDB" id="V5SBB3"/>
<proteinExistence type="predicted"/>
<gene>
    <name evidence="2" type="ORF">W911_01020</name>
</gene>
<dbReference type="KEGG" id="hni:W911_01020"/>
<keyword evidence="3" id="KW-1185">Reference proteome</keyword>
<dbReference type="RefSeq" id="WP_023785647.1">
    <property type="nucleotide sequence ID" value="NC_022997.1"/>
</dbReference>
<dbReference type="HOGENOM" id="CLU_2246290_0_0_5"/>
<sequence length="104" mass="12052">MRKLIAVAMLGAGAAFFAAAPAQAMPASGAAGIASKLATTDNAGVHEVRRRYYRHRHRGYRRGWRHRGYYGHRRHYRPRYYYGGPGYYGYRYHRRPRLGIYFGL</sequence>
<protein>
    <submittedName>
        <fullName evidence="2">Uncharacterized protein</fullName>
    </submittedName>
</protein>
<dbReference type="Proteomes" id="UP000018542">
    <property type="component" value="Chromosome"/>
</dbReference>
<dbReference type="EMBL" id="CP006912">
    <property type="protein sequence ID" value="AHB47300.1"/>
    <property type="molecule type" value="Genomic_DNA"/>
</dbReference>
<dbReference type="PATRIC" id="fig|1029756.8.peg.217"/>